<proteinExistence type="predicted"/>
<comment type="caution">
    <text evidence="1">The sequence shown here is derived from an EMBL/GenBank/DDBJ whole genome shotgun (WGS) entry which is preliminary data.</text>
</comment>
<protein>
    <recommendedName>
        <fullName evidence="3">Tail assembly chaperone</fullName>
    </recommendedName>
</protein>
<dbReference type="Proteomes" id="UP001595961">
    <property type="component" value="Unassembled WGS sequence"/>
</dbReference>
<organism evidence="1 2">
    <name type="scientific">Dyella halodurans</name>
    <dbReference type="NCBI Taxonomy" id="1920171"/>
    <lineage>
        <taxon>Bacteria</taxon>
        <taxon>Pseudomonadati</taxon>
        <taxon>Pseudomonadota</taxon>
        <taxon>Gammaproteobacteria</taxon>
        <taxon>Lysobacterales</taxon>
        <taxon>Rhodanobacteraceae</taxon>
        <taxon>Dyella</taxon>
    </lineage>
</organism>
<dbReference type="EMBL" id="JBHSGA010000013">
    <property type="protein sequence ID" value="MFC4526417.1"/>
    <property type="molecule type" value="Genomic_DNA"/>
</dbReference>
<accession>A0ABV9C0K1</accession>
<dbReference type="RefSeq" id="WP_266151163.1">
    <property type="nucleotide sequence ID" value="NZ_CP064028.1"/>
</dbReference>
<evidence type="ECO:0000313" key="1">
    <source>
        <dbReference type="EMBL" id="MFC4526417.1"/>
    </source>
</evidence>
<gene>
    <name evidence="1" type="ORF">ACFO5W_07160</name>
</gene>
<name>A0ABV9C0K1_9GAMM</name>
<keyword evidence="2" id="KW-1185">Reference proteome</keyword>
<evidence type="ECO:0008006" key="3">
    <source>
        <dbReference type="Google" id="ProtNLM"/>
    </source>
</evidence>
<reference evidence="2" key="1">
    <citation type="journal article" date="2019" name="Int. J. Syst. Evol. Microbiol.">
        <title>The Global Catalogue of Microorganisms (GCM) 10K type strain sequencing project: providing services to taxonomists for standard genome sequencing and annotation.</title>
        <authorList>
            <consortium name="The Broad Institute Genomics Platform"/>
            <consortium name="The Broad Institute Genome Sequencing Center for Infectious Disease"/>
            <person name="Wu L."/>
            <person name="Ma J."/>
        </authorList>
    </citation>
    <scope>NUCLEOTIDE SEQUENCE [LARGE SCALE GENOMIC DNA]</scope>
    <source>
        <strain evidence="2">CCM 4481</strain>
    </source>
</reference>
<sequence length="122" mass="12975">MSDDVKVELTPSQELVGAANAEVTVADAKGRQILLKKPGTLAQFRLVELMGDSARNVVYMNMVLPLIFVASIDGDPVAKSTKAQIEALIQRLDDEGVEAVAEGVQANWGKQDPAADKAAVKN</sequence>
<evidence type="ECO:0000313" key="2">
    <source>
        <dbReference type="Proteomes" id="UP001595961"/>
    </source>
</evidence>